<comment type="caution">
    <text evidence="1">The sequence shown here is derived from an EMBL/GenBank/DDBJ whole genome shotgun (WGS) entry which is preliminary data.</text>
</comment>
<gene>
    <name evidence="1" type="ORF">FR698_15260</name>
</gene>
<protein>
    <submittedName>
        <fullName evidence="1">Uncharacterized protein</fullName>
    </submittedName>
</protein>
<dbReference type="InParanoid" id="A0A5C7EQB5"/>
<dbReference type="OrthoDB" id="8562743at2"/>
<dbReference type="RefSeq" id="WP_147801054.1">
    <property type="nucleotide sequence ID" value="NZ_VPFL01000031.1"/>
</dbReference>
<accession>A0A5C7EQB5</accession>
<dbReference type="EMBL" id="VPFL01000031">
    <property type="protein sequence ID" value="TXF10405.1"/>
    <property type="molecule type" value="Genomic_DNA"/>
</dbReference>
<keyword evidence="2" id="KW-1185">Reference proteome</keyword>
<name>A0A5C7EQB5_9PROT</name>
<dbReference type="Proteomes" id="UP000321201">
    <property type="component" value="Unassembled WGS sequence"/>
</dbReference>
<organism evidence="1 2">
    <name type="scientific">Pelomicrobium methylotrophicum</name>
    <dbReference type="NCBI Taxonomy" id="2602750"/>
    <lineage>
        <taxon>Bacteria</taxon>
        <taxon>Pseudomonadati</taxon>
        <taxon>Pseudomonadota</taxon>
        <taxon>Hydrogenophilia</taxon>
        <taxon>Hydrogenophilia incertae sedis</taxon>
        <taxon>Pelomicrobium</taxon>
    </lineage>
</organism>
<reference evidence="1 2" key="1">
    <citation type="submission" date="2019-08" db="EMBL/GenBank/DDBJ databases">
        <title>Pelomicrobium methylotrophicum gen. nov., sp. nov. a moderately thermophilic, facultatively anaerobic, lithoautotrophic and methylotrophic bacterium isolated from a terrestrial mud volcano.</title>
        <authorList>
            <person name="Slobodkina G.B."/>
            <person name="Merkel A.Y."/>
            <person name="Slobodkin A.I."/>
        </authorList>
    </citation>
    <scope>NUCLEOTIDE SEQUENCE [LARGE SCALE GENOMIC DNA]</scope>
    <source>
        <strain evidence="1 2">SM250</strain>
    </source>
</reference>
<proteinExistence type="predicted"/>
<sequence>MTLEEKLKQWYQRPEIRARNWEPRLFWKPTEDGHPFGQLKVDPWELEVLFATLLGEPAEHYEALNARVLEGDTHRAMGRADFIATCAKRGELPLLTRVEDVPPAGR</sequence>
<dbReference type="AlphaFoldDB" id="A0A5C7EQB5"/>
<evidence type="ECO:0000313" key="2">
    <source>
        <dbReference type="Proteomes" id="UP000321201"/>
    </source>
</evidence>
<evidence type="ECO:0000313" key="1">
    <source>
        <dbReference type="EMBL" id="TXF10405.1"/>
    </source>
</evidence>